<accession>A0A1G4BIU1</accession>
<evidence type="ECO:0000313" key="2">
    <source>
        <dbReference type="Proteomes" id="UP000176998"/>
    </source>
</evidence>
<feature type="non-terminal residue" evidence="1">
    <location>
        <position position="1"/>
    </location>
</feature>
<protein>
    <submittedName>
        <fullName evidence="1">Uncharacterized protein</fullName>
    </submittedName>
</protein>
<evidence type="ECO:0000313" key="1">
    <source>
        <dbReference type="EMBL" id="OHF01305.1"/>
    </source>
</evidence>
<organism evidence="1 2">
    <name type="scientific">Colletotrichum orchidophilum</name>
    <dbReference type="NCBI Taxonomy" id="1209926"/>
    <lineage>
        <taxon>Eukaryota</taxon>
        <taxon>Fungi</taxon>
        <taxon>Dikarya</taxon>
        <taxon>Ascomycota</taxon>
        <taxon>Pezizomycotina</taxon>
        <taxon>Sordariomycetes</taxon>
        <taxon>Hypocreomycetidae</taxon>
        <taxon>Glomerellales</taxon>
        <taxon>Glomerellaceae</taxon>
        <taxon>Colletotrichum</taxon>
    </lineage>
</organism>
<reference evidence="1 2" key="1">
    <citation type="submission" date="2016-09" db="EMBL/GenBank/DDBJ databases">
        <authorList>
            <person name="Capua I."/>
            <person name="De Benedictis P."/>
            <person name="Joannis T."/>
            <person name="Lombin L.H."/>
            <person name="Cattoli G."/>
        </authorList>
    </citation>
    <scope>NUCLEOTIDE SEQUENCE [LARGE SCALE GENOMIC DNA]</scope>
    <source>
        <strain evidence="1 2">IMI 309357</strain>
    </source>
</reference>
<dbReference type="RefSeq" id="XP_022478447.1">
    <property type="nucleotide sequence ID" value="XM_022614988.1"/>
</dbReference>
<comment type="caution">
    <text evidence="1">The sequence shown here is derived from an EMBL/GenBank/DDBJ whole genome shotgun (WGS) entry which is preliminary data.</text>
</comment>
<proteinExistence type="predicted"/>
<gene>
    <name evidence="1" type="ORF">CORC01_03338</name>
</gene>
<dbReference type="EMBL" id="MJBS01000020">
    <property type="protein sequence ID" value="OHF01305.1"/>
    <property type="molecule type" value="Genomic_DNA"/>
</dbReference>
<dbReference type="AlphaFoldDB" id="A0A1G4BIU1"/>
<dbReference type="Proteomes" id="UP000176998">
    <property type="component" value="Unassembled WGS sequence"/>
</dbReference>
<dbReference type="GeneID" id="34556498"/>
<name>A0A1G4BIU1_9PEZI</name>
<sequence>RPALPHPPILRPIFLLGTPLPPFASGFFPLLGAVGPGIKSKARTNNSSSHLHPLRFCPITTQFRPPSCSRRHSNWHRTEFDKSREARAEHRQRRSTLLQTIYHRLWTRQPVHGAPSSIHTRLFRRASVQSSLRVVFSPLLALPWSSYCSSIEFVPLHTQGPTEGEKHHCFEAPAPTEPWSLMIAAKTHHQSFTSRS</sequence>
<keyword evidence="2" id="KW-1185">Reference proteome</keyword>